<dbReference type="SUPFAM" id="SSF57567">
    <property type="entry name" value="Serine protease inhibitors"/>
    <property type="match status" value="1"/>
</dbReference>
<keyword evidence="1" id="KW-0646">Protease inhibitor</keyword>
<proteinExistence type="predicted"/>
<dbReference type="InterPro" id="IPR036084">
    <property type="entry name" value="Ser_inhib-like_sf"/>
</dbReference>
<evidence type="ECO:0000313" key="4">
    <source>
        <dbReference type="WBParaSite" id="ASIM_0000828001-mRNA-1"/>
    </source>
</evidence>
<dbReference type="EMBL" id="UYRR01020770">
    <property type="protein sequence ID" value="VDK30644.1"/>
    <property type="molecule type" value="Genomic_DNA"/>
</dbReference>
<keyword evidence="1" id="KW-0722">Serine protease inhibitor</keyword>
<reference evidence="4" key="1">
    <citation type="submission" date="2017-02" db="UniProtKB">
        <authorList>
            <consortium name="WormBaseParasite"/>
        </authorList>
    </citation>
    <scope>IDENTIFICATION</scope>
</reference>
<keyword evidence="3" id="KW-1185">Reference proteome</keyword>
<protein>
    <submittedName>
        <fullName evidence="4">LpR2 (inferred by orthology to a D. melanogaster protein)</fullName>
    </submittedName>
</protein>
<dbReference type="Gene3D" id="2.120.10.30">
    <property type="entry name" value="TolB, C-terminal domain"/>
    <property type="match status" value="1"/>
</dbReference>
<gene>
    <name evidence="2" type="ORF">ASIM_LOCUS8038</name>
</gene>
<name>A0A0M3JKV4_ANISI</name>
<dbReference type="AlphaFoldDB" id="A0A0M3JKV4"/>
<dbReference type="GO" id="GO:0004867">
    <property type="term" value="F:serine-type endopeptidase inhibitor activity"/>
    <property type="evidence" value="ECO:0007669"/>
    <property type="project" value="UniProtKB-KW"/>
</dbReference>
<dbReference type="Proteomes" id="UP000267096">
    <property type="component" value="Unassembled WGS sequence"/>
</dbReference>
<evidence type="ECO:0000313" key="3">
    <source>
        <dbReference type="Proteomes" id="UP000267096"/>
    </source>
</evidence>
<dbReference type="OrthoDB" id="10689743at2759"/>
<evidence type="ECO:0000256" key="1">
    <source>
        <dbReference type="ARBA" id="ARBA00022900"/>
    </source>
</evidence>
<dbReference type="InterPro" id="IPR011042">
    <property type="entry name" value="6-blade_b-propeller_TolB-like"/>
</dbReference>
<organism evidence="4">
    <name type="scientific">Anisakis simplex</name>
    <name type="common">Herring worm</name>
    <dbReference type="NCBI Taxonomy" id="6269"/>
    <lineage>
        <taxon>Eukaryota</taxon>
        <taxon>Metazoa</taxon>
        <taxon>Ecdysozoa</taxon>
        <taxon>Nematoda</taxon>
        <taxon>Chromadorea</taxon>
        <taxon>Rhabditida</taxon>
        <taxon>Spirurina</taxon>
        <taxon>Ascaridomorpha</taxon>
        <taxon>Ascaridoidea</taxon>
        <taxon>Anisakidae</taxon>
        <taxon>Anisakis</taxon>
        <taxon>Anisakis simplex complex</taxon>
    </lineage>
</organism>
<sequence>MNGVSGPMTVRVYHEMAQPEHPNKCAFHDCEHICLPRAHLPRSKEEELVLKGRPYTCACMNGFIADDNNYCVTASDALAGIGRRVTPLSFTSLLFLL</sequence>
<accession>A0A0M3JKV4</accession>
<dbReference type="WBParaSite" id="ASIM_0000828001-mRNA-1">
    <property type="protein sequence ID" value="ASIM_0000828001-mRNA-1"/>
    <property type="gene ID" value="ASIM_0000828001"/>
</dbReference>
<reference evidence="2 3" key="2">
    <citation type="submission" date="2018-11" db="EMBL/GenBank/DDBJ databases">
        <authorList>
            <consortium name="Pathogen Informatics"/>
        </authorList>
    </citation>
    <scope>NUCLEOTIDE SEQUENCE [LARGE SCALE GENOMIC DNA]</scope>
</reference>
<evidence type="ECO:0000313" key="2">
    <source>
        <dbReference type="EMBL" id="VDK30644.1"/>
    </source>
</evidence>